<evidence type="ECO:0000313" key="1">
    <source>
        <dbReference type="EMBL" id="KAJ8671337.1"/>
    </source>
</evidence>
<proteinExistence type="predicted"/>
<reference evidence="1" key="1">
    <citation type="submission" date="2023-04" db="EMBL/GenBank/DDBJ databases">
        <title>A chromosome-level genome assembly of the parasitoid wasp Eretmocerus hayati.</title>
        <authorList>
            <person name="Zhong Y."/>
            <person name="Liu S."/>
            <person name="Liu Y."/>
        </authorList>
    </citation>
    <scope>NUCLEOTIDE SEQUENCE</scope>
    <source>
        <strain evidence="1">ZJU_SS_LIU_2023</strain>
    </source>
</reference>
<keyword evidence="2" id="KW-1185">Reference proteome</keyword>
<sequence length="171" mass="18813">MYVHESTHRSFTHYSTEQTLPSEERQSELEVNEDTPHSPVFPQKNDLQGNSGINGHSIPDEASKSTLTTTEQLSIQSLHAPQTGGGGGMADGNEDSSHNLQSSNGMSQNPLHSGVLPPGQRFIVASEGHRHVRRFGVIARWLALQVLQPPQSDRNHILYPHYAIGDMGLHH</sequence>
<name>A0ACC2NM81_9HYME</name>
<evidence type="ECO:0000313" key="2">
    <source>
        <dbReference type="Proteomes" id="UP001239111"/>
    </source>
</evidence>
<comment type="caution">
    <text evidence="1">The sequence shown here is derived from an EMBL/GenBank/DDBJ whole genome shotgun (WGS) entry which is preliminary data.</text>
</comment>
<dbReference type="EMBL" id="CM056743">
    <property type="protein sequence ID" value="KAJ8671337.1"/>
    <property type="molecule type" value="Genomic_DNA"/>
</dbReference>
<gene>
    <name evidence="1" type="ORF">QAD02_002596</name>
</gene>
<dbReference type="Proteomes" id="UP001239111">
    <property type="component" value="Chromosome 3"/>
</dbReference>
<accession>A0ACC2NM81</accession>
<protein>
    <submittedName>
        <fullName evidence="1">Uncharacterized protein</fullName>
    </submittedName>
</protein>
<organism evidence="1 2">
    <name type="scientific">Eretmocerus hayati</name>
    <dbReference type="NCBI Taxonomy" id="131215"/>
    <lineage>
        <taxon>Eukaryota</taxon>
        <taxon>Metazoa</taxon>
        <taxon>Ecdysozoa</taxon>
        <taxon>Arthropoda</taxon>
        <taxon>Hexapoda</taxon>
        <taxon>Insecta</taxon>
        <taxon>Pterygota</taxon>
        <taxon>Neoptera</taxon>
        <taxon>Endopterygota</taxon>
        <taxon>Hymenoptera</taxon>
        <taxon>Apocrita</taxon>
        <taxon>Proctotrupomorpha</taxon>
        <taxon>Chalcidoidea</taxon>
        <taxon>Aphelinidae</taxon>
        <taxon>Aphelininae</taxon>
        <taxon>Eretmocerus</taxon>
    </lineage>
</organism>